<feature type="domain" description="Methyltransferase" evidence="1">
    <location>
        <begin position="38"/>
        <end position="132"/>
    </location>
</feature>
<evidence type="ECO:0000313" key="3">
    <source>
        <dbReference type="Proteomes" id="UP000449710"/>
    </source>
</evidence>
<dbReference type="AlphaFoldDB" id="A0AA44BEC7"/>
<comment type="caution">
    <text evidence="2">The sequence shown here is derived from an EMBL/GenBank/DDBJ whole genome shotgun (WGS) entry which is preliminary data.</text>
</comment>
<evidence type="ECO:0000259" key="1">
    <source>
        <dbReference type="Pfam" id="PF13649"/>
    </source>
</evidence>
<reference evidence="2 3" key="1">
    <citation type="submission" date="2019-04" db="EMBL/GenBank/DDBJ databases">
        <title>Isachenkonia alkalipeptolytica gen. nov. sp. nov. a new anaerobic, alkiliphilic organothrophic bacterium capable to reduce synthesized ferrihydrite isolated from a soda lake.</title>
        <authorList>
            <person name="Toshchakov S.V."/>
            <person name="Zavarzina D.G."/>
            <person name="Zhilina T.N."/>
            <person name="Kostrikina N.A."/>
            <person name="Kublanov I.V."/>
        </authorList>
    </citation>
    <scope>NUCLEOTIDE SEQUENCE [LARGE SCALE GENOMIC DNA]</scope>
    <source>
        <strain evidence="2 3">Z-1701</strain>
    </source>
</reference>
<dbReference type="GO" id="GO:0032259">
    <property type="term" value="P:methylation"/>
    <property type="evidence" value="ECO:0007669"/>
    <property type="project" value="UniProtKB-KW"/>
</dbReference>
<accession>A0AA44BEC7</accession>
<dbReference type="RefSeq" id="WP_160720101.1">
    <property type="nucleotide sequence ID" value="NZ_SUMG01000005.1"/>
</dbReference>
<keyword evidence="2" id="KW-0808">Transferase</keyword>
<dbReference type="Proteomes" id="UP000449710">
    <property type="component" value="Unassembled WGS sequence"/>
</dbReference>
<dbReference type="Pfam" id="PF13649">
    <property type="entry name" value="Methyltransf_25"/>
    <property type="match status" value="1"/>
</dbReference>
<dbReference type="SUPFAM" id="SSF53335">
    <property type="entry name" value="S-adenosyl-L-methionine-dependent methyltransferases"/>
    <property type="match status" value="1"/>
</dbReference>
<dbReference type="GO" id="GO:0008168">
    <property type="term" value="F:methyltransferase activity"/>
    <property type="evidence" value="ECO:0007669"/>
    <property type="project" value="UniProtKB-KW"/>
</dbReference>
<dbReference type="Gene3D" id="3.40.50.150">
    <property type="entry name" value="Vaccinia Virus protein VP39"/>
    <property type="match status" value="1"/>
</dbReference>
<proteinExistence type="predicted"/>
<sequence length="246" mass="28724">MDIFFEIHKELPREGPGDTESTLKALSFVPEIREDGRILDIACGPGMQTIDLARNTKGTIEALDTHRPFLEVLEEKIREAGYGDRIKTRNHSMFHLDYGEASFDLIWSEGAIYIIGFEKGLKAWKKFLKPGGHMVVSELSWLKKKISKSPQAFWGKHYPGISTISKNMKIIEDSGYVPLAHFILPKEAWWKFYYRPLIRRIEKLRVEHQGDGKWERSLDEELEEVELFKNYSSEYGYVFYVMRKIE</sequence>
<dbReference type="InterPro" id="IPR029063">
    <property type="entry name" value="SAM-dependent_MTases_sf"/>
</dbReference>
<keyword evidence="2" id="KW-0489">Methyltransferase</keyword>
<dbReference type="CDD" id="cd02440">
    <property type="entry name" value="AdoMet_MTases"/>
    <property type="match status" value="1"/>
</dbReference>
<dbReference type="InterPro" id="IPR050723">
    <property type="entry name" value="CFA/CMAS"/>
</dbReference>
<dbReference type="InterPro" id="IPR041698">
    <property type="entry name" value="Methyltransf_25"/>
</dbReference>
<gene>
    <name evidence="2" type="ORF">ISALK_05850</name>
</gene>
<evidence type="ECO:0000313" key="2">
    <source>
        <dbReference type="EMBL" id="NBG88020.1"/>
    </source>
</evidence>
<dbReference type="PANTHER" id="PTHR43667:SF2">
    <property type="entry name" value="FATTY ACID C-METHYL TRANSFERASE"/>
    <property type="match status" value="1"/>
</dbReference>
<protein>
    <submittedName>
        <fullName evidence="2">Class I SAM-dependent methyltransferase</fullName>
    </submittedName>
</protein>
<dbReference type="EMBL" id="SUMG01000005">
    <property type="protein sequence ID" value="NBG88020.1"/>
    <property type="molecule type" value="Genomic_DNA"/>
</dbReference>
<keyword evidence="3" id="KW-1185">Reference proteome</keyword>
<dbReference type="PANTHER" id="PTHR43667">
    <property type="entry name" value="CYCLOPROPANE-FATTY-ACYL-PHOSPHOLIPID SYNTHASE"/>
    <property type="match status" value="1"/>
</dbReference>
<organism evidence="2 3">
    <name type="scientific">Isachenkonia alkalipeptolytica</name>
    <dbReference type="NCBI Taxonomy" id="2565777"/>
    <lineage>
        <taxon>Bacteria</taxon>
        <taxon>Bacillati</taxon>
        <taxon>Bacillota</taxon>
        <taxon>Clostridia</taxon>
        <taxon>Eubacteriales</taxon>
        <taxon>Clostridiaceae</taxon>
        <taxon>Isachenkonia</taxon>
    </lineage>
</organism>
<name>A0AA44BEC7_9CLOT</name>